<reference evidence="2 3" key="1">
    <citation type="submission" date="2015-03" db="EMBL/GenBank/DDBJ databases">
        <title>Genome sequence of Pseudoalteromonas aurantia.</title>
        <authorList>
            <person name="Xie B.-B."/>
            <person name="Rong J.-C."/>
            <person name="Qin Q.-L."/>
            <person name="Zhang Y.-Z."/>
        </authorList>
    </citation>
    <scope>NUCLEOTIDE SEQUENCE [LARGE SCALE GENOMIC DNA]</scope>
    <source>
        <strain evidence="2 3">208</strain>
    </source>
</reference>
<dbReference type="Gene3D" id="3.30.950.30">
    <property type="entry name" value="Schlafen, AAA domain"/>
    <property type="match status" value="1"/>
</dbReference>
<evidence type="ECO:0000313" key="3">
    <source>
        <dbReference type="Proteomes" id="UP000615755"/>
    </source>
</evidence>
<dbReference type="EMBL" id="AQGV01000013">
    <property type="protein sequence ID" value="MBE0369668.1"/>
    <property type="molecule type" value="Genomic_DNA"/>
</dbReference>
<dbReference type="Proteomes" id="UP000615755">
    <property type="component" value="Unassembled WGS sequence"/>
</dbReference>
<gene>
    <name evidence="2" type="ORF">PAUR_a4219</name>
</gene>
<sequence length="385" mass="45095">MKELIEQLLLENREGLWWDFKQQHHSNLVDLLHDILCMANVLCDSDRYLIFGVNDNCEVIGLEGSAYRPSQADIVSYLQTKSFAKNNIPTVELKTIKVKALELDILVIKNEKFKPYFLTRDEKKKGSCVRSGTVYSRVEDTNTPKDSSANPYEIEAMWRQQFGLDKKASERFVDLLLDFENWKYDGINGAFYDIDPDYTIEIGDGESSGGKFWWQEILFEKPSKYFYHLKYKKVELHKIPAIRFNSESLCIPFPSIEFLTYPEKDDGCITNCYCDLFYYTKGTVQYSLFKHIRALEIETPNERSFSTPIESQIKPPIIHLPFLILDSEQSLKHVCKQLKNDFDSFIKENDEMISDAKTKNKTINRHTSERLFSEWAYWVNYGERV</sequence>
<feature type="domain" description="Schlafen AlbA-2" evidence="1">
    <location>
        <begin position="14"/>
        <end position="144"/>
    </location>
</feature>
<dbReference type="InterPro" id="IPR007421">
    <property type="entry name" value="Schlafen_AlbA_2_dom"/>
</dbReference>
<dbReference type="Pfam" id="PF04326">
    <property type="entry name" value="SLFN_AlbA_2"/>
    <property type="match status" value="1"/>
</dbReference>
<dbReference type="InterPro" id="IPR038461">
    <property type="entry name" value="Schlafen_AlbA_2_dom_sf"/>
</dbReference>
<protein>
    <recommendedName>
        <fullName evidence="1">Schlafen AlbA-2 domain-containing protein</fullName>
    </recommendedName>
</protein>
<evidence type="ECO:0000313" key="2">
    <source>
        <dbReference type="EMBL" id="MBE0369668.1"/>
    </source>
</evidence>
<comment type="caution">
    <text evidence="2">The sequence shown here is derived from an EMBL/GenBank/DDBJ whole genome shotgun (WGS) entry which is preliminary data.</text>
</comment>
<accession>A0ABR9EFB7</accession>
<organism evidence="2 3">
    <name type="scientific">Pseudoalteromonas aurantia 208</name>
    <dbReference type="NCBI Taxonomy" id="1314867"/>
    <lineage>
        <taxon>Bacteria</taxon>
        <taxon>Pseudomonadati</taxon>
        <taxon>Pseudomonadota</taxon>
        <taxon>Gammaproteobacteria</taxon>
        <taxon>Alteromonadales</taxon>
        <taxon>Pseudoalteromonadaceae</taxon>
        <taxon>Pseudoalteromonas</taxon>
    </lineage>
</organism>
<proteinExistence type="predicted"/>
<evidence type="ECO:0000259" key="1">
    <source>
        <dbReference type="Pfam" id="PF04326"/>
    </source>
</evidence>
<keyword evidence="3" id="KW-1185">Reference proteome</keyword>
<name>A0ABR9EFB7_9GAMM</name>
<dbReference type="RefSeq" id="WP_192508878.1">
    <property type="nucleotide sequence ID" value="NZ_AQGV01000013.1"/>
</dbReference>